<comment type="caution">
    <text evidence="2">The sequence shown here is derived from an EMBL/GenBank/DDBJ whole genome shotgun (WGS) entry which is preliminary data.</text>
</comment>
<feature type="compositionally biased region" description="Basic residues" evidence="1">
    <location>
        <begin position="270"/>
        <end position="280"/>
    </location>
</feature>
<dbReference type="Gene3D" id="3.30.710.10">
    <property type="entry name" value="Potassium Channel Kv1.1, Chain A"/>
    <property type="match status" value="1"/>
</dbReference>
<reference evidence="2" key="1">
    <citation type="submission" date="2022-11" db="EMBL/GenBank/DDBJ databases">
        <authorList>
            <person name="Petersen C."/>
        </authorList>
    </citation>
    <scope>NUCLEOTIDE SEQUENCE</scope>
    <source>
        <strain evidence="2">IBT 26290</strain>
    </source>
</reference>
<dbReference type="CDD" id="cd18186">
    <property type="entry name" value="BTB_POZ_ZBTB_KLHL-like"/>
    <property type="match status" value="1"/>
</dbReference>
<gene>
    <name evidence="2" type="ORF">N7482_010240</name>
</gene>
<dbReference type="RefSeq" id="XP_056538321.1">
    <property type="nucleotide sequence ID" value="XM_056692364.1"/>
</dbReference>
<dbReference type="Proteomes" id="UP001149163">
    <property type="component" value="Unassembled WGS sequence"/>
</dbReference>
<evidence type="ECO:0000313" key="2">
    <source>
        <dbReference type="EMBL" id="KAJ5150988.1"/>
    </source>
</evidence>
<dbReference type="PANTHER" id="PTHR47843">
    <property type="entry name" value="BTB DOMAIN-CONTAINING PROTEIN-RELATED"/>
    <property type="match status" value="1"/>
</dbReference>
<proteinExistence type="predicted"/>
<keyword evidence="3" id="KW-1185">Reference proteome</keyword>
<evidence type="ECO:0000256" key="1">
    <source>
        <dbReference type="SAM" id="MobiDB-lite"/>
    </source>
</evidence>
<feature type="region of interest" description="Disordered" evidence="1">
    <location>
        <begin position="256"/>
        <end position="280"/>
    </location>
</feature>
<accession>A0A9W9HLM2</accession>
<feature type="compositionally biased region" description="Low complexity" evidence="1">
    <location>
        <begin position="32"/>
        <end position="45"/>
    </location>
</feature>
<dbReference type="SUPFAM" id="SSF54695">
    <property type="entry name" value="POZ domain"/>
    <property type="match status" value="1"/>
</dbReference>
<dbReference type="OrthoDB" id="3926209at2759"/>
<sequence>MEDAPQVQVSADIPDAQDAAADISNEIKIGGTPETTNPQPEQPETSGQTETPVKKSVGFNFLDFLTSPIIEIIVGKGDEETVLTAHQTLLLDSPFLSEFVEKFDTSGPRRIHLPDEDVEAFGCFLQFKYTRDYTVTPPETPSASQEPEGGIDNSGEELLRHARVYTLAEKLGVPALKSLAHTKIHRVNGTPNGELAYARYVYTHTSQDDTTIRKPVASYWASRGHILRHDVQEDWDQMCREVPEFTFDVVTLLMDRKEKTGQTETESTPRGRKRLRASEK</sequence>
<dbReference type="InterPro" id="IPR011333">
    <property type="entry name" value="SKP1/BTB/POZ_sf"/>
</dbReference>
<dbReference type="GeneID" id="81431540"/>
<feature type="compositionally biased region" description="Low complexity" evidence="1">
    <location>
        <begin position="11"/>
        <end position="23"/>
    </location>
</feature>
<evidence type="ECO:0000313" key="3">
    <source>
        <dbReference type="Proteomes" id="UP001149163"/>
    </source>
</evidence>
<dbReference type="AlphaFoldDB" id="A0A9W9HLM2"/>
<protein>
    <recommendedName>
        <fullName evidence="4">BTB domain-containing protein</fullName>
    </recommendedName>
</protein>
<evidence type="ECO:0008006" key="4">
    <source>
        <dbReference type="Google" id="ProtNLM"/>
    </source>
</evidence>
<feature type="region of interest" description="Disordered" evidence="1">
    <location>
        <begin position="1"/>
        <end position="53"/>
    </location>
</feature>
<dbReference type="PANTHER" id="PTHR47843:SF3">
    <property type="entry name" value="BTB DOMAIN-CONTAINING PROTEIN"/>
    <property type="match status" value="1"/>
</dbReference>
<reference evidence="2" key="2">
    <citation type="journal article" date="2023" name="IMA Fungus">
        <title>Comparative genomic study of the Penicillium genus elucidates a diverse pangenome and 15 lateral gene transfer events.</title>
        <authorList>
            <person name="Petersen C."/>
            <person name="Sorensen T."/>
            <person name="Nielsen M.R."/>
            <person name="Sondergaard T.E."/>
            <person name="Sorensen J.L."/>
            <person name="Fitzpatrick D.A."/>
            <person name="Frisvad J.C."/>
            <person name="Nielsen K.L."/>
        </authorList>
    </citation>
    <scope>NUCLEOTIDE SEQUENCE</scope>
    <source>
        <strain evidence="2">IBT 26290</strain>
    </source>
</reference>
<dbReference type="EMBL" id="JAPQKN010000008">
    <property type="protein sequence ID" value="KAJ5150988.1"/>
    <property type="molecule type" value="Genomic_DNA"/>
</dbReference>
<name>A0A9W9HLM2_9EURO</name>
<organism evidence="2 3">
    <name type="scientific">Penicillium canariense</name>
    <dbReference type="NCBI Taxonomy" id="189055"/>
    <lineage>
        <taxon>Eukaryota</taxon>
        <taxon>Fungi</taxon>
        <taxon>Dikarya</taxon>
        <taxon>Ascomycota</taxon>
        <taxon>Pezizomycotina</taxon>
        <taxon>Eurotiomycetes</taxon>
        <taxon>Eurotiomycetidae</taxon>
        <taxon>Eurotiales</taxon>
        <taxon>Aspergillaceae</taxon>
        <taxon>Penicillium</taxon>
    </lineage>
</organism>